<reference evidence="2" key="2">
    <citation type="submission" date="2020-11" db="EMBL/GenBank/DDBJ databases">
        <authorList>
            <person name="McCartney M.A."/>
            <person name="Auch B."/>
            <person name="Kono T."/>
            <person name="Mallez S."/>
            <person name="Becker A."/>
            <person name="Gohl D.M."/>
            <person name="Silverstein K.A.T."/>
            <person name="Koren S."/>
            <person name="Bechman K.B."/>
            <person name="Herman A."/>
            <person name="Abrahante J.E."/>
            <person name="Garbe J."/>
        </authorList>
    </citation>
    <scope>NUCLEOTIDE SEQUENCE</scope>
    <source>
        <strain evidence="2">Duluth1</strain>
        <tissue evidence="2">Whole animal</tissue>
    </source>
</reference>
<keyword evidence="3" id="KW-1185">Reference proteome</keyword>
<name>A0A9D4BZZ4_DREPO</name>
<dbReference type="EMBL" id="JAIWYP010000013">
    <property type="protein sequence ID" value="KAH3714629.1"/>
    <property type="molecule type" value="Genomic_DNA"/>
</dbReference>
<evidence type="ECO:0000256" key="1">
    <source>
        <dbReference type="SAM" id="MobiDB-lite"/>
    </source>
</evidence>
<feature type="compositionally biased region" description="Basic and acidic residues" evidence="1">
    <location>
        <begin position="42"/>
        <end position="54"/>
    </location>
</feature>
<proteinExistence type="predicted"/>
<gene>
    <name evidence="2" type="ORF">DPMN_057314</name>
</gene>
<dbReference type="Proteomes" id="UP000828390">
    <property type="component" value="Unassembled WGS sequence"/>
</dbReference>
<accession>A0A9D4BZZ4</accession>
<comment type="caution">
    <text evidence="2">The sequence shown here is derived from an EMBL/GenBank/DDBJ whole genome shotgun (WGS) entry which is preliminary data.</text>
</comment>
<evidence type="ECO:0000313" key="2">
    <source>
        <dbReference type="EMBL" id="KAH3714629.1"/>
    </source>
</evidence>
<reference evidence="2" key="1">
    <citation type="journal article" date="2019" name="bioRxiv">
        <title>The Genome of the Zebra Mussel, Dreissena polymorpha: A Resource for Invasive Species Research.</title>
        <authorList>
            <person name="McCartney M.A."/>
            <person name="Auch B."/>
            <person name="Kono T."/>
            <person name="Mallez S."/>
            <person name="Zhang Y."/>
            <person name="Obille A."/>
            <person name="Becker A."/>
            <person name="Abrahante J.E."/>
            <person name="Garbe J."/>
            <person name="Badalamenti J.P."/>
            <person name="Herman A."/>
            <person name="Mangelson H."/>
            <person name="Liachko I."/>
            <person name="Sullivan S."/>
            <person name="Sone E.D."/>
            <person name="Koren S."/>
            <person name="Silverstein K.A.T."/>
            <person name="Beckman K.B."/>
            <person name="Gohl D.M."/>
        </authorList>
    </citation>
    <scope>NUCLEOTIDE SEQUENCE</scope>
    <source>
        <strain evidence="2">Duluth1</strain>
        <tissue evidence="2">Whole animal</tissue>
    </source>
</reference>
<feature type="region of interest" description="Disordered" evidence="1">
    <location>
        <begin position="1"/>
        <end position="54"/>
    </location>
</feature>
<evidence type="ECO:0000313" key="3">
    <source>
        <dbReference type="Proteomes" id="UP000828390"/>
    </source>
</evidence>
<sequence>MSGRGKGAGRKRRQPSPTTRAGMKRGGQDNDENEGESLTLFDRPERPSGKVVDF</sequence>
<dbReference type="AlphaFoldDB" id="A0A9D4BZZ4"/>
<protein>
    <submittedName>
        <fullName evidence="2">Uncharacterized protein</fullName>
    </submittedName>
</protein>
<organism evidence="2 3">
    <name type="scientific">Dreissena polymorpha</name>
    <name type="common">Zebra mussel</name>
    <name type="synonym">Mytilus polymorpha</name>
    <dbReference type="NCBI Taxonomy" id="45954"/>
    <lineage>
        <taxon>Eukaryota</taxon>
        <taxon>Metazoa</taxon>
        <taxon>Spiralia</taxon>
        <taxon>Lophotrochozoa</taxon>
        <taxon>Mollusca</taxon>
        <taxon>Bivalvia</taxon>
        <taxon>Autobranchia</taxon>
        <taxon>Heteroconchia</taxon>
        <taxon>Euheterodonta</taxon>
        <taxon>Imparidentia</taxon>
        <taxon>Neoheterodontei</taxon>
        <taxon>Myida</taxon>
        <taxon>Dreissenoidea</taxon>
        <taxon>Dreissenidae</taxon>
        <taxon>Dreissena</taxon>
    </lineage>
</organism>